<feature type="binding site" evidence="9">
    <location>
        <position position="171"/>
    </location>
    <ligand>
        <name>L-aspartate</name>
        <dbReference type="ChEBI" id="CHEBI:29991"/>
    </ligand>
</feature>
<dbReference type="PRINTS" id="PR01042">
    <property type="entry name" value="TRNASYNTHASP"/>
</dbReference>
<dbReference type="AlphaFoldDB" id="A0AAU7Q5V6"/>
<feature type="binding site" evidence="9">
    <location>
        <position position="489"/>
    </location>
    <ligand>
        <name>L-aspartate</name>
        <dbReference type="ChEBI" id="CHEBI:29991"/>
    </ligand>
</feature>
<dbReference type="EMBL" id="CP157947">
    <property type="protein sequence ID" value="XBS68335.1"/>
    <property type="molecule type" value="Genomic_DNA"/>
</dbReference>
<dbReference type="Gene3D" id="3.30.1360.30">
    <property type="entry name" value="GAD-like domain"/>
    <property type="match status" value="1"/>
</dbReference>
<dbReference type="PANTHER" id="PTHR22594:SF5">
    <property type="entry name" value="ASPARTATE--TRNA LIGASE, MITOCHONDRIAL"/>
    <property type="match status" value="1"/>
</dbReference>
<keyword evidence="3 9" id="KW-0436">Ligase</keyword>
<dbReference type="InterPro" id="IPR045864">
    <property type="entry name" value="aa-tRNA-synth_II/BPL/LPL"/>
</dbReference>
<keyword evidence="5 9" id="KW-0067">ATP-binding</keyword>
<dbReference type="Gene3D" id="2.40.50.140">
    <property type="entry name" value="Nucleic acid-binding proteins"/>
    <property type="match status" value="1"/>
</dbReference>
<dbReference type="InterPro" id="IPR002312">
    <property type="entry name" value="Asp/Asn-tRNA-synth_IIb"/>
</dbReference>
<feature type="binding site" evidence="9">
    <location>
        <begin position="217"/>
        <end position="219"/>
    </location>
    <ligand>
        <name>ATP</name>
        <dbReference type="ChEBI" id="CHEBI:30616"/>
    </ligand>
</feature>
<evidence type="ECO:0000256" key="4">
    <source>
        <dbReference type="ARBA" id="ARBA00022741"/>
    </source>
</evidence>
<comment type="function">
    <text evidence="9">Catalyzes the attachment of L-aspartate to tRNA(Asp) in a two-step reaction: L-aspartate is first activated by ATP to form Asp-AMP and then transferred to the acceptor end of tRNA(Asp).</text>
</comment>
<keyword evidence="4 9" id="KW-0547">Nucleotide-binding</keyword>
<dbReference type="InterPro" id="IPR047090">
    <property type="entry name" value="AspRS_core"/>
</dbReference>
<dbReference type="PANTHER" id="PTHR22594">
    <property type="entry name" value="ASPARTYL/LYSYL-TRNA SYNTHETASE"/>
    <property type="match status" value="1"/>
</dbReference>
<dbReference type="GO" id="GO:0003676">
    <property type="term" value="F:nucleic acid binding"/>
    <property type="evidence" value="ECO:0007669"/>
    <property type="project" value="InterPro"/>
</dbReference>
<evidence type="ECO:0000256" key="5">
    <source>
        <dbReference type="ARBA" id="ARBA00022840"/>
    </source>
</evidence>
<comment type="subunit">
    <text evidence="9">Homodimer.</text>
</comment>
<evidence type="ECO:0000256" key="1">
    <source>
        <dbReference type="ARBA" id="ARBA00006303"/>
    </source>
</evidence>
<feature type="domain" description="Aminoacyl-transfer RNA synthetases class-II family profile" evidence="10">
    <location>
        <begin position="141"/>
        <end position="555"/>
    </location>
</feature>
<comment type="caution">
    <text evidence="9">Lacks conserved residue(s) required for the propagation of feature annotation.</text>
</comment>
<proteinExistence type="inferred from homology"/>
<keyword evidence="7 9" id="KW-0030">Aminoacyl-tRNA synthetase</keyword>
<dbReference type="InterPro" id="IPR029351">
    <property type="entry name" value="GAD_dom"/>
</dbReference>
<dbReference type="Gene3D" id="3.30.930.10">
    <property type="entry name" value="Bira Bifunctional Protein, Domain 2"/>
    <property type="match status" value="1"/>
</dbReference>
<evidence type="ECO:0000256" key="9">
    <source>
        <dbReference type="HAMAP-Rule" id="MF_00044"/>
    </source>
</evidence>
<keyword evidence="6 9" id="KW-0648">Protein biosynthesis</keyword>
<evidence type="ECO:0000256" key="7">
    <source>
        <dbReference type="ARBA" id="ARBA00023146"/>
    </source>
</evidence>
<dbReference type="Pfam" id="PF01336">
    <property type="entry name" value="tRNA_anti-codon"/>
    <property type="match status" value="1"/>
</dbReference>
<dbReference type="HAMAP" id="MF_00044">
    <property type="entry name" value="Asp_tRNA_synth_type1"/>
    <property type="match status" value="1"/>
</dbReference>
<name>A0AAU7Q5V6_9GAMM</name>
<feature type="binding site" evidence="9">
    <location>
        <position position="482"/>
    </location>
    <ligand>
        <name>ATP</name>
        <dbReference type="ChEBI" id="CHEBI:30616"/>
    </ligand>
</feature>
<comment type="similarity">
    <text evidence="1 9">Belongs to the class-II aminoacyl-tRNA synthetase family. Type 1 subfamily.</text>
</comment>
<dbReference type="PROSITE" id="PS50862">
    <property type="entry name" value="AA_TRNA_LIGASE_II"/>
    <property type="match status" value="1"/>
</dbReference>
<feature type="binding site" evidence="9">
    <location>
        <begin position="534"/>
        <end position="537"/>
    </location>
    <ligand>
        <name>ATP</name>
        <dbReference type="ChEBI" id="CHEBI:30616"/>
    </ligand>
</feature>
<dbReference type="EC" id="6.1.1.12" evidence="9"/>
<evidence type="ECO:0000256" key="3">
    <source>
        <dbReference type="ARBA" id="ARBA00022598"/>
    </source>
</evidence>
<evidence type="ECO:0000259" key="10">
    <source>
        <dbReference type="PROSITE" id="PS50862"/>
    </source>
</evidence>
<evidence type="ECO:0000313" key="11">
    <source>
        <dbReference type="EMBL" id="XBS68335.1"/>
    </source>
</evidence>
<dbReference type="SUPFAM" id="SSF50249">
    <property type="entry name" value="Nucleic acid-binding proteins"/>
    <property type="match status" value="1"/>
</dbReference>
<gene>
    <name evidence="9 11" type="primary">aspS</name>
    <name evidence="11" type="ORF">ABK905_16460</name>
</gene>
<dbReference type="InterPro" id="IPR004524">
    <property type="entry name" value="Asp-tRNA-ligase_1"/>
</dbReference>
<dbReference type="SUPFAM" id="SSF55261">
    <property type="entry name" value="GAD domain-like"/>
    <property type="match status" value="1"/>
</dbReference>
<feature type="binding site" evidence="9">
    <location>
        <position position="217"/>
    </location>
    <ligand>
        <name>L-aspartate</name>
        <dbReference type="ChEBI" id="CHEBI:29991"/>
    </ligand>
</feature>
<dbReference type="InterPro" id="IPR006195">
    <property type="entry name" value="aa-tRNA-synth_II"/>
</dbReference>
<dbReference type="Pfam" id="PF02938">
    <property type="entry name" value="GAD"/>
    <property type="match status" value="1"/>
</dbReference>
<sequence>MRTVYCGQLNLSHVGREVTLCGWVNRRRDLGGLIFIDMRDREGLVQVFFDPDRQDAFARASELRNEFCIQLTGTVRARPDSQINGEMATGEVEVLATSLTIINRSEPLPLDSNQNNTEEQRLKYRYLDLRRPEMAARLKARARISSFVRRFMDGEGFLDIETPMLTKATPEGARDYLVPSRVHKGKFYALPQSPQLFKQLLMMSGFDRYYQIVKCFRDEDLRADRQPEFTQIDVETSFMTAPQVREVMERLIRALWQEIKGVDLGAFPVMTYADAMRRFGSDKPDLRNPMEIVDVADLVKDLEFKVFSGPANDENGRVAAIRVPGGAHISRKQIDEYAKFIEIYGAKGLAYIKVNTRSAGLEGVQSPIAKFLDDGVLASILTRTGALDGDMIFFAADRAKVATDALGALRLKLGRDLRITDEQRWAPLWVIDFPMFELDDEGGLAAMHHPFTAPLDMDPATLTANPLSVVANAYDMVLNGYEVGGGSVRIHRGDVQQTVFSILGIDERQQRDKFGFLLDALKYGTPPHAGLAFGLDRLVMLLTGTDNIRDVIAFPKTTAAADLMTDAPSFGNADALSELSIAVIGKGKEAAERGQQ</sequence>
<dbReference type="InterPro" id="IPR004115">
    <property type="entry name" value="GAD-like_sf"/>
</dbReference>
<comment type="subcellular location">
    <subcellularLocation>
        <location evidence="9">Cytoplasm</location>
    </subcellularLocation>
</comment>
<dbReference type="InterPro" id="IPR012340">
    <property type="entry name" value="NA-bd_OB-fold"/>
</dbReference>
<dbReference type="NCBIfam" id="NF001750">
    <property type="entry name" value="PRK00476.1"/>
    <property type="match status" value="1"/>
</dbReference>
<dbReference type="InterPro" id="IPR004364">
    <property type="entry name" value="Aa-tRNA-synt_II"/>
</dbReference>
<dbReference type="CDD" id="cd04317">
    <property type="entry name" value="EcAspRS_like_N"/>
    <property type="match status" value="1"/>
</dbReference>
<evidence type="ECO:0000256" key="6">
    <source>
        <dbReference type="ARBA" id="ARBA00022917"/>
    </source>
</evidence>
<reference evidence="11" key="1">
    <citation type="submission" date="2024-06" db="EMBL/GenBank/DDBJ databases">
        <authorList>
            <person name="Coelho C."/>
            <person name="Bento M."/>
            <person name="Garcia E."/>
            <person name="Camelo A."/>
            <person name="Brandao I."/>
            <person name="Espirito Santo C."/>
            <person name="Trovao J."/>
            <person name="Verissimo A."/>
            <person name="Costa J."/>
            <person name="Tiago I."/>
        </authorList>
    </citation>
    <scope>NUCLEOTIDE SEQUENCE</scope>
    <source>
        <strain evidence="11">KWT182</strain>
    </source>
</reference>
<feature type="region of interest" description="Aspartate" evidence="9">
    <location>
        <begin position="195"/>
        <end position="198"/>
    </location>
</feature>
<dbReference type="GO" id="GO:0005737">
    <property type="term" value="C:cytoplasm"/>
    <property type="evidence" value="ECO:0007669"/>
    <property type="project" value="UniProtKB-SubCell"/>
</dbReference>
<dbReference type="InterPro" id="IPR047089">
    <property type="entry name" value="Asp-tRNA-ligase_1_N"/>
</dbReference>
<dbReference type="GO" id="GO:0006422">
    <property type="term" value="P:aspartyl-tRNA aminoacylation"/>
    <property type="evidence" value="ECO:0007669"/>
    <property type="project" value="UniProtKB-UniRule"/>
</dbReference>
<accession>A0AAU7Q5V6</accession>
<dbReference type="NCBIfam" id="TIGR00459">
    <property type="entry name" value="aspS_bact"/>
    <property type="match status" value="1"/>
</dbReference>
<dbReference type="FunFam" id="2.40.50.140:FF:000080">
    <property type="entry name" value="Aspartate--tRNA ligase"/>
    <property type="match status" value="1"/>
</dbReference>
<dbReference type="GO" id="GO:0005524">
    <property type="term" value="F:ATP binding"/>
    <property type="evidence" value="ECO:0007669"/>
    <property type="project" value="UniProtKB-UniRule"/>
</dbReference>
<organism evidence="11">
    <name type="scientific">Acerihabitans sp. KWT182</name>
    <dbReference type="NCBI Taxonomy" id="3157919"/>
    <lineage>
        <taxon>Bacteria</taxon>
        <taxon>Pseudomonadati</taxon>
        <taxon>Pseudomonadota</taxon>
        <taxon>Gammaproteobacteria</taxon>
        <taxon>Enterobacterales</taxon>
        <taxon>Pectobacteriaceae</taxon>
        <taxon>Acerihabitans</taxon>
    </lineage>
</organism>
<dbReference type="GO" id="GO:0004815">
    <property type="term" value="F:aspartate-tRNA ligase activity"/>
    <property type="evidence" value="ECO:0007669"/>
    <property type="project" value="UniProtKB-UniRule"/>
</dbReference>
<evidence type="ECO:0000256" key="8">
    <source>
        <dbReference type="ARBA" id="ARBA00047904"/>
    </source>
</evidence>
<feature type="binding site" evidence="9">
    <location>
        <position position="226"/>
    </location>
    <ligand>
        <name>ATP</name>
        <dbReference type="ChEBI" id="CHEBI:30616"/>
    </ligand>
</feature>
<feature type="binding site" evidence="9">
    <location>
        <position position="448"/>
    </location>
    <ligand>
        <name>L-aspartate</name>
        <dbReference type="ChEBI" id="CHEBI:29991"/>
    </ligand>
</feature>
<dbReference type="SUPFAM" id="SSF55681">
    <property type="entry name" value="Class II aaRS and biotin synthetases"/>
    <property type="match status" value="1"/>
</dbReference>
<keyword evidence="2 9" id="KW-0963">Cytoplasm</keyword>
<dbReference type="InterPro" id="IPR004365">
    <property type="entry name" value="NA-bd_OB_tRNA"/>
</dbReference>
<evidence type="ECO:0000256" key="2">
    <source>
        <dbReference type="ARBA" id="ARBA00022490"/>
    </source>
</evidence>
<dbReference type="CDD" id="cd00777">
    <property type="entry name" value="AspRS_core"/>
    <property type="match status" value="1"/>
</dbReference>
<comment type="catalytic activity">
    <reaction evidence="8 9">
        <text>tRNA(Asp) + L-aspartate + ATP = L-aspartyl-tRNA(Asp) + AMP + diphosphate</text>
        <dbReference type="Rhea" id="RHEA:19649"/>
        <dbReference type="Rhea" id="RHEA-COMP:9660"/>
        <dbReference type="Rhea" id="RHEA-COMP:9678"/>
        <dbReference type="ChEBI" id="CHEBI:29991"/>
        <dbReference type="ChEBI" id="CHEBI:30616"/>
        <dbReference type="ChEBI" id="CHEBI:33019"/>
        <dbReference type="ChEBI" id="CHEBI:78442"/>
        <dbReference type="ChEBI" id="CHEBI:78516"/>
        <dbReference type="ChEBI" id="CHEBI:456215"/>
        <dbReference type="EC" id="6.1.1.12"/>
    </reaction>
</comment>
<dbReference type="Pfam" id="PF00152">
    <property type="entry name" value="tRNA-synt_2"/>
    <property type="match status" value="1"/>
</dbReference>
<protein>
    <recommendedName>
        <fullName evidence="9">Aspartate--tRNA ligase</fullName>
        <ecNumber evidence="9">6.1.1.12</ecNumber>
    </recommendedName>
    <alternativeName>
        <fullName evidence="9">Aspartyl-tRNA synthetase</fullName>
        <shortName evidence="9">AspRS</shortName>
    </alternativeName>
</protein>